<keyword evidence="5 6" id="KW-0472">Membrane</keyword>
<reference evidence="8 9" key="1">
    <citation type="submission" date="2018-05" db="EMBL/GenBank/DDBJ databases">
        <title>The Hungate 1000. A catalogue of reference genomes from the rumen microbiome.</title>
        <authorList>
            <person name="Kelly W."/>
        </authorList>
    </citation>
    <scope>NUCLEOTIDE SEQUENCE [LARGE SCALE GENOMIC DNA]</scope>
    <source>
        <strain evidence="8 9">NLAE-zl-C242</strain>
    </source>
</reference>
<evidence type="ECO:0000313" key="9">
    <source>
        <dbReference type="Proteomes" id="UP000245845"/>
    </source>
</evidence>
<evidence type="ECO:0000256" key="6">
    <source>
        <dbReference type="SAM" id="Phobius"/>
    </source>
</evidence>
<gene>
    <name evidence="8" type="ORF">A8806_104136</name>
</gene>
<feature type="transmembrane region" description="Helical" evidence="6">
    <location>
        <begin position="183"/>
        <end position="206"/>
    </location>
</feature>
<feature type="transmembrane region" description="Helical" evidence="6">
    <location>
        <begin position="110"/>
        <end position="129"/>
    </location>
</feature>
<keyword evidence="9" id="KW-1185">Reference proteome</keyword>
<evidence type="ECO:0000256" key="4">
    <source>
        <dbReference type="ARBA" id="ARBA00022989"/>
    </source>
</evidence>
<feature type="transmembrane region" description="Helical" evidence="6">
    <location>
        <begin position="835"/>
        <end position="859"/>
    </location>
</feature>
<feature type="transmembrane region" description="Helical" evidence="6">
    <location>
        <begin position="229"/>
        <end position="248"/>
    </location>
</feature>
<evidence type="ECO:0000256" key="2">
    <source>
        <dbReference type="ARBA" id="ARBA00022475"/>
    </source>
</evidence>
<name>A0A2Y9BBI9_9FIRM</name>
<accession>A0A2Y9BBI9</accession>
<protein>
    <recommendedName>
        <fullName evidence="7">ABC3 transporter permease C-terminal domain-containing protein</fullName>
    </recommendedName>
</protein>
<comment type="caution">
    <text evidence="8">The sequence shown here is derived from an EMBL/GenBank/DDBJ whole genome shotgun (WGS) entry which is preliminary data.</text>
</comment>
<evidence type="ECO:0000256" key="5">
    <source>
        <dbReference type="ARBA" id="ARBA00023136"/>
    </source>
</evidence>
<feature type="transmembrane region" description="Helical" evidence="6">
    <location>
        <begin position="269"/>
        <end position="298"/>
    </location>
</feature>
<dbReference type="AlphaFoldDB" id="A0A2Y9BBI9"/>
<dbReference type="Pfam" id="PF02687">
    <property type="entry name" value="FtsX"/>
    <property type="match status" value="1"/>
</dbReference>
<proteinExistence type="predicted"/>
<feature type="transmembrane region" description="Helical" evidence="6">
    <location>
        <begin position="53"/>
        <end position="74"/>
    </location>
</feature>
<feature type="transmembrane region" description="Helical" evidence="6">
    <location>
        <begin position="804"/>
        <end position="823"/>
    </location>
</feature>
<keyword evidence="4 6" id="KW-1133">Transmembrane helix</keyword>
<dbReference type="InterPro" id="IPR003838">
    <property type="entry name" value="ABC3_permease_C"/>
</dbReference>
<evidence type="ECO:0000256" key="1">
    <source>
        <dbReference type="ARBA" id="ARBA00004651"/>
    </source>
</evidence>
<evidence type="ECO:0000313" key="8">
    <source>
        <dbReference type="EMBL" id="PWJ30268.1"/>
    </source>
</evidence>
<keyword evidence="3 6" id="KW-0812">Transmembrane</keyword>
<dbReference type="EMBL" id="QGDL01000004">
    <property type="protein sequence ID" value="PWJ30268.1"/>
    <property type="molecule type" value="Genomic_DNA"/>
</dbReference>
<dbReference type="PANTHER" id="PTHR46795">
    <property type="entry name" value="ABC TRANSPORTER PERMEASE-RELATED-RELATED"/>
    <property type="match status" value="1"/>
</dbReference>
<feature type="transmembrane region" description="Helical" evidence="6">
    <location>
        <begin position="749"/>
        <end position="768"/>
    </location>
</feature>
<dbReference type="PANTHER" id="PTHR46795:SF3">
    <property type="entry name" value="ABC TRANSPORTER PERMEASE"/>
    <property type="match status" value="1"/>
</dbReference>
<feature type="transmembrane region" description="Helical" evidence="6">
    <location>
        <begin position="318"/>
        <end position="341"/>
    </location>
</feature>
<dbReference type="Proteomes" id="UP000245845">
    <property type="component" value="Unassembled WGS sequence"/>
</dbReference>
<feature type="domain" description="ABC3 transporter permease C-terminal" evidence="7">
    <location>
        <begin position="230"/>
        <end position="339"/>
    </location>
</feature>
<dbReference type="InterPro" id="IPR052536">
    <property type="entry name" value="ABC-4_Integral_Memb_Prot"/>
</dbReference>
<organism evidence="8 9">
    <name type="scientific">Faecalicatena orotica</name>
    <dbReference type="NCBI Taxonomy" id="1544"/>
    <lineage>
        <taxon>Bacteria</taxon>
        <taxon>Bacillati</taxon>
        <taxon>Bacillota</taxon>
        <taxon>Clostridia</taxon>
        <taxon>Lachnospirales</taxon>
        <taxon>Lachnospiraceae</taxon>
        <taxon>Faecalicatena</taxon>
    </lineage>
</organism>
<comment type="subcellular location">
    <subcellularLocation>
        <location evidence="1">Cell membrane</location>
        <topology evidence="1">Multi-pass membrane protein</topology>
    </subcellularLocation>
</comment>
<evidence type="ECO:0000256" key="3">
    <source>
        <dbReference type="ARBA" id="ARBA00022692"/>
    </source>
</evidence>
<keyword evidence="2" id="KW-1003">Cell membrane</keyword>
<feature type="transmembrane region" description="Helical" evidence="6">
    <location>
        <begin position="400"/>
        <end position="421"/>
    </location>
</feature>
<feature type="transmembrane region" description="Helical" evidence="6">
    <location>
        <begin position="449"/>
        <end position="472"/>
    </location>
</feature>
<evidence type="ECO:0000259" key="7">
    <source>
        <dbReference type="Pfam" id="PF02687"/>
    </source>
</evidence>
<dbReference type="GO" id="GO:0005886">
    <property type="term" value="C:plasma membrane"/>
    <property type="evidence" value="ECO:0007669"/>
    <property type="project" value="UniProtKB-SubCell"/>
</dbReference>
<feature type="transmembrane region" description="Helical" evidence="6">
    <location>
        <begin position="368"/>
        <end position="388"/>
    </location>
</feature>
<sequence length="872" mass="101090">MNVERKVRRFRIVCGFLMLFSLLFCKIMAIDGFYSLWDFIYKLRDGSIWKEDLVSLIPFSFGILAVIGILLYLIRCIWLINGKSLKTFEFLPGFGFAFFAISIFPGGQIFVGGVCLALVIIDYMGSRWIEERDEMNRKYEEMKARERYEKEEKKRVRYFPGRYPEEFFRMIRKNASYNKKGQMILASGCFLTAAFMYIILTMYGLISQVHGEEDFLFGFGLARIFKQTGFLMALCSILMMTMIIGYYIKDQNKSNSLLVILGMRSRTIYLMFGIVFSANAFISGVAGILFGGAVSYIIRDIWQSSLTNNGAVVNLASAISVRTIGLGILGYLLIVLLSLGFNQENVLNLARSMNMNTQVEKEKRGKKYNLILVILGLLLLAVSIRIYFSRSWAETMYIHIFTVLGVYLLIKGGTAICLNRLERHRDRYNRNLIANRPLYYRFQKSTWNLFYLSVLHLFILSMFGVQLAGGLLKQNIPEMFPYSIVCTAYDADMEDLDAIAKKHGAEASVYPMLRITSIYGSDAINKQWGPYLRPVQWPQGQHIAISESTYRALKEALGKTPEKLDLSDDEIHVVYQQDLSAKAHTIDWDTNRIHKMLRIGQPLMSYNTGIYEKIFPERIIKSEERDCLTGTFHQGMEDNLVVFNDQYFEEEYQRISTYNKEQWSLREAADIDEWRAYPSYSRPSNMTEGPTQLICWNVPEKEYEGMLKDMDYLTDKHAFDRDWDSAILPFYGKQQMIVDTGAEIFFRKLVYLFILILMTIMGLFQYYVKFESEARELNWQNNFLRKLGMRQNDRKKALAGQMKIFAVLPLAVGTLGGIIFGGLTVRARLYDSKEVLGFLIAGGIIYLVYVGVWVLWYFWIKRMIWRQAEWEN</sequence>
<feature type="transmembrane region" description="Helical" evidence="6">
    <location>
        <begin position="86"/>
        <end position="104"/>
    </location>
</feature>